<dbReference type="InterPro" id="IPR036864">
    <property type="entry name" value="Zn2-C6_fun-type_DNA-bd_sf"/>
</dbReference>
<dbReference type="CDD" id="cd00067">
    <property type="entry name" value="GAL4"/>
    <property type="match status" value="1"/>
</dbReference>
<sequence>MLTSPHPNQVRSACERCRQLKLRCLRHASTESACARCTRLSLHCQTGSQRRIGRPKRDISRKKQHEEPRTAELCDTDFRFVDDSAKVTADMDWPTFGISPFKSTPFEKLILPSEDLPFLHGLQQQDYNLVSTIASSRPQTDSSNAHFEALSKINVDLHDLCNSIFRHAVGMNFESFVRFNDFQGMKAFKIMMRTAQDYLGVIKSVHRMIGTRKPSGEASCVNATDHTSEALREDGCATRLEIPTPVLSTAGPVSYEHEPPSLEPDAFQLPPATQVLDMPLAFLVISCFVQLVRLLEFVITMMHAHITDNTLGVHLPAAHMSFADVAIVDFSSQALLAIELTQHTFGQIQLVLGLPSPWSRKSIWTGLIAAQKYRDMLNAELGVVDGLWTTRPARLMETIGETKEALVTCSIAGDW</sequence>
<accession>A0ABR2UQ65</accession>
<reference evidence="4 5" key="1">
    <citation type="journal article" date="2024" name="J. Plant Pathol.">
        <title>Sequence and assembly of the genome of Seiridium unicorne, isolate CBS 538.82, causal agent of cypress canker disease.</title>
        <authorList>
            <person name="Scali E."/>
            <person name="Rocca G.D."/>
            <person name="Danti R."/>
            <person name="Garbelotto M."/>
            <person name="Barberini S."/>
            <person name="Baroncelli R."/>
            <person name="Emiliani G."/>
        </authorList>
    </citation>
    <scope>NUCLEOTIDE SEQUENCE [LARGE SCALE GENOMIC DNA]</scope>
    <source>
        <strain evidence="4 5">BM-138-508</strain>
    </source>
</reference>
<gene>
    <name evidence="4" type="ORF">SUNI508_09498</name>
</gene>
<dbReference type="SUPFAM" id="SSF57701">
    <property type="entry name" value="Zn2/Cys6 DNA-binding domain"/>
    <property type="match status" value="1"/>
</dbReference>
<evidence type="ECO:0000256" key="1">
    <source>
        <dbReference type="ARBA" id="ARBA00023242"/>
    </source>
</evidence>
<feature type="region of interest" description="Disordered" evidence="2">
    <location>
        <begin position="48"/>
        <end position="69"/>
    </location>
</feature>
<dbReference type="EMBL" id="JARVKF010000404">
    <property type="protein sequence ID" value="KAK9416800.1"/>
    <property type="molecule type" value="Genomic_DNA"/>
</dbReference>
<dbReference type="Pfam" id="PF00172">
    <property type="entry name" value="Zn_clus"/>
    <property type="match status" value="1"/>
</dbReference>
<dbReference type="PROSITE" id="PS50048">
    <property type="entry name" value="ZN2_CY6_FUNGAL_2"/>
    <property type="match status" value="1"/>
</dbReference>
<protein>
    <submittedName>
        <fullName evidence="4">Zn(2)-C6 fungal-type domain-containing protein</fullName>
    </submittedName>
</protein>
<dbReference type="InterPro" id="IPR001138">
    <property type="entry name" value="Zn2Cys6_DnaBD"/>
</dbReference>
<organism evidence="4 5">
    <name type="scientific">Seiridium unicorne</name>
    <dbReference type="NCBI Taxonomy" id="138068"/>
    <lineage>
        <taxon>Eukaryota</taxon>
        <taxon>Fungi</taxon>
        <taxon>Dikarya</taxon>
        <taxon>Ascomycota</taxon>
        <taxon>Pezizomycotina</taxon>
        <taxon>Sordariomycetes</taxon>
        <taxon>Xylariomycetidae</taxon>
        <taxon>Amphisphaeriales</taxon>
        <taxon>Sporocadaceae</taxon>
        <taxon>Seiridium</taxon>
    </lineage>
</organism>
<dbReference type="Proteomes" id="UP001408356">
    <property type="component" value="Unassembled WGS sequence"/>
</dbReference>
<dbReference type="PROSITE" id="PS00463">
    <property type="entry name" value="ZN2_CY6_FUNGAL_1"/>
    <property type="match status" value="1"/>
</dbReference>
<feature type="compositionally biased region" description="Basic residues" evidence="2">
    <location>
        <begin position="51"/>
        <end position="63"/>
    </location>
</feature>
<evidence type="ECO:0000259" key="3">
    <source>
        <dbReference type="PROSITE" id="PS50048"/>
    </source>
</evidence>
<feature type="domain" description="Zn(2)-C6 fungal-type" evidence="3">
    <location>
        <begin position="13"/>
        <end position="46"/>
    </location>
</feature>
<evidence type="ECO:0000313" key="5">
    <source>
        <dbReference type="Proteomes" id="UP001408356"/>
    </source>
</evidence>
<dbReference type="Gene3D" id="4.10.240.10">
    <property type="entry name" value="Zn(2)-C6 fungal-type DNA-binding domain"/>
    <property type="match status" value="1"/>
</dbReference>
<evidence type="ECO:0000256" key="2">
    <source>
        <dbReference type="SAM" id="MobiDB-lite"/>
    </source>
</evidence>
<keyword evidence="5" id="KW-1185">Reference proteome</keyword>
<comment type="caution">
    <text evidence="4">The sequence shown here is derived from an EMBL/GenBank/DDBJ whole genome shotgun (WGS) entry which is preliminary data.</text>
</comment>
<name>A0ABR2UQ65_9PEZI</name>
<evidence type="ECO:0000313" key="4">
    <source>
        <dbReference type="EMBL" id="KAK9416800.1"/>
    </source>
</evidence>
<keyword evidence="1" id="KW-0539">Nucleus</keyword>
<proteinExistence type="predicted"/>